<dbReference type="EMBL" id="JALJOR010000001">
    <property type="protein sequence ID" value="KAK9829587.1"/>
    <property type="molecule type" value="Genomic_DNA"/>
</dbReference>
<keyword evidence="4" id="KW-1185">Reference proteome</keyword>
<dbReference type="GO" id="GO:0003779">
    <property type="term" value="F:actin binding"/>
    <property type="evidence" value="ECO:0007669"/>
    <property type="project" value="InterPro"/>
</dbReference>
<evidence type="ECO:0000259" key="2">
    <source>
        <dbReference type="Pfam" id="PF17684"/>
    </source>
</evidence>
<dbReference type="Proteomes" id="UP001489004">
    <property type="component" value="Unassembled WGS sequence"/>
</dbReference>
<accession>A0AAW1R7G3</accession>
<name>A0AAW1R7G3_9CHLO</name>
<dbReference type="Pfam" id="PF16709">
    <property type="entry name" value="SCAB-Ig"/>
    <property type="match status" value="1"/>
</dbReference>
<dbReference type="InterPro" id="IPR039640">
    <property type="entry name" value="SCAB"/>
</dbReference>
<evidence type="ECO:0000259" key="1">
    <source>
        <dbReference type="Pfam" id="PF16709"/>
    </source>
</evidence>
<feature type="domain" description="Stomatal closure-related actin-binding protein Ig" evidence="1">
    <location>
        <begin position="201"/>
        <end position="262"/>
    </location>
</feature>
<dbReference type="PANTHER" id="PTHR31172">
    <property type="entry name" value="STOMATAL CLOSURE-RELATED ACTIN-BINDING PROTEIN 1"/>
    <property type="match status" value="1"/>
</dbReference>
<organism evidence="3 4">
    <name type="scientific">[Myrmecia] bisecta</name>
    <dbReference type="NCBI Taxonomy" id="41462"/>
    <lineage>
        <taxon>Eukaryota</taxon>
        <taxon>Viridiplantae</taxon>
        <taxon>Chlorophyta</taxon>
        <taxon>core chlorophytes</taxon>
        <taxon>Trebouxiophyceae</taxon>
        <taxon>Trebouxiales</taxon>
        <taxon>Trebouxiaceae</taxon>
        <taxon>Myrmecia</taxon>
    </lineage>
</organism>
<dbReference type="Pfam" id="PF17684">
    <property type="entry name" value="SCAB-PH"/>
    <property type="match status" value="1"/>
</dbReference>
<protein>
    <submittedName>
        <fullName evidence="3">Uncharacterized protein</fullName>
    </submittedName>
</protein>
<dbReference type="Gene3D" id="2.60.40.2700">
    <property type="match status" value="1"/>
</dbReference>
<reference evidence="3 4" key="1">
    <citation type="journal article" date="2024" name="Nat. Commun.">
        <title>Phylogenomics reveals the evolutionary origins of lichenization in chlorophyte algae.</title>
        <authorList>
            <person name="Puginier C."/>
            <person name="Libourel C."/>
            <person name="Otte J."/>
            <person name="Skaloud P."/>
            <person name="Haon M."/>
            <person name="Grisel S."/>
            <person name="Petersen M."/>
            <person name="Berrin J.G."/>
            <person name="Delaux P.M."/>
            <person name="Dal Grande F."/>
            <person name="Keller J."/>
        </authorList>
    </citation>
    <scope>NUCLEOTIDE SEQUENCE [LARGE SCALE GENOMIC DNA]</scope>
    <source>
        <strain evidence="3 4">SAG 2043</strain>
    </source>
</reference>
<feature type="domain" description="Stomatal closure-related actin-binding protein PH" evidence="2">
    <location>
        <begin position="293"/>
        <end position="398"/>
    </location>
</feature>
<sequence length="400" mass="43775">MDESRLSVVWKSCILPQSITAEEVRNVLTDRSLVKRRYTDPRSWEDIPDDITVVDNTGIISTSRLTVQDIEAARSREHDADEEFEMESCVIEGTTLPVYLDGVLAKVQGVIRTSQRHGIAAKDAGKVAVPLSTARASSGFDRYYNPLLINNSLENDFTPPQVVGDGHSFEVVWAVWQIREFGEEGQGHQAAPCRGQRAARVAGRSALGHTVRVVDAGDRPVAGRMQWMRSRAGSGWHAISGAIRNQYRPEPLDVGWRLRCRLQAGEGEGHPDFASIAMPVAAGPKMFQLGRGEFGVVVVQMNGVQQANKAVCQLEVGRDELVLKQQGRVQLREPYRQTMQVCGARGAGDAAAQGMFLAIAADQVFMLACESARERNACIMLIRQMAAAHSLLLAGPEDAT</sequence>
<comment type="caution">
    <text evidence="3">The sequence shown here is derived from an EMBL/GenBank/DDBJ whole genome shotgun (WGS) entry which is preliminary data.</text>
</comment>
<dbReference type="InterPro" id="IPR041144">
    <property type="entry name" value="SCAB-PH"/>
</dbReference>
<evidence type="ECO:0000313" key="3">
    <source>
        <dbReference type="EMBL" id="KAK9829587.1"/>
    </source>
</evidence>
<dbReference type="PANTHER" id="PTHR31172:SF3">
    <property type="entry name" value="STOMATAL CLOSURE-RELATED ACTIN-BINDING PROTEIN 1"/>
    <property type="match status" value="1"/>
</dbReference>
<dbReference type="InterPro" id="IPR032015">
    <property type="entry name" value="SCAB-Ig"/>
</dbReference>
<dbReference type="GO" id="GO:0007015">
    <property type="term" value="P:actin filament organization"/>
    <property type="evidence" value="ECO:0007669"/>
    <property type="project" value="InterPro"/>
</dbReference>
<dbReference type="GO" id="GO:0010119">
    <property type="term" value="P:regulation of stomatal movement"/>
    <property type="evidence" value="ECO:0007669"/>
    <property type="project" value="InterPro"/>
</dbReference>
<dbReference type="AlphaFoldDB" id="A0AAW1R7G3"/>
<gene>
    <name evidence="3" type="ORF">WJX72_006683</name>
</gene>
<evidence type="ECO:0000313" key="4">
    <source>
        <dbReference type="Proteomes" id="UP001489004"/>
    </source>
</evidence>
<dbReference type="Gene3D" id="2.30.29.140">
    <property type="match status" value="1"/>
</dbReference>
<proteinExistence type="predicted"/>